<dbReference type="EMBL" id="MU394287">
    <property type="protein sequence ID" value="KAI6091241.1"/>
    <property type="molecule type" value="Genomic_DNA"/>
</dbReference>
<sequence>MSWTETSPGVYSTELGGVEKVYRFISHMFKPTGREHYGIYCACTLDFGSSFARRDKATAVRDAWKVLRQEFPALAIVPDGLTKKTYVLPDASKVEKWADETFIVDFTDPDAVLASYPARDHPSMHFFPESNQVLFLASHWRIDGIGVCIIMERLFSILAASTPPPAADSWKNDLHRVSPRLEDALDAPTEETPEIHALAQKQIAEHHKNAIHAGGIPYLGDATTPPGSPVRTHIKFNRATSGALIAACKARGITVTSAFYAALASAVLAMSIDEAPEKYTAVMAANMRDYVQPPYNSKDHAVQAYVIGRAPTVNHSCTFAEKTAQFAAYVRDWCDDEFLRAYRVTTRTHYDAMTKRPAPPAGAPPPKPPSGVTLSSLGVIEKLLPKEYEGGEVTMTDFHFGVSMLTRQMLLYVWTFDGKMSFSINYNEAYHDAPSAEALLEYIRQVLAKELGVTLEPEEKI</sequence>
<evidence type="ECO:0000313" key="1">
    <source>
        <dbReference type="EMBL" id="KAI6091241.1"/>
    </source>
</evidence>
<name>A0ACC0DET9_9PEZI</name>
<accession>A0ACC0DET9</accession>
<organism evidence="1 2">
    <name type="scientific">Hypoxylon rubiginosum</name>
    <dbReference type="NCBI Taxonomy" id="110542"/>
    <lineage>
        <taxon>Eukaryota</taxon>
        <taxon>Fungi</taxon>
        <taxon>Dikarya</taxon>
        <taxon>Ascomycota</taxon>
        <taxon>Pezizomycotina</taxon>
        <taxon>Sordariomycetes</taxon>
        <taxon>Xylariomycetidae</taxon>
        <taxon>Xylariales</taxon>
        <taxon>Hypoxylaceae</taxon>
        <taxon>Hypoxylon</taxon>
    </lineage>
</organism>
<reference evidence="1 2" key="1">
    <citation type="journal article" date="2022" name="New Phytol.">
        <title>Ecological generalism drives hyperdiversity of secondary metabolite gene clusters in xylarialean endophytes.</title>
        <authorList>
            <person name="Franco M.E.E."/>
            <person name="Wisecaver J.H."/>
            <person name="Arnold A.E."/>
            <person name="Ju Y.M."/>
            <person name="Slot J.C."/>
            <person name="Ahrendt S."/>
            <person name="Moore L.P."/>
            <person name="Eastman K.E."/>
            <person name="Scott K."/>
            <person name="Konkel Z."/>
            <person name="Mondo S.J."/>
            <person name="Kuo A."/>
            <person name="Hayes R.D."/>
            <person name="Haridas S."/>
            <person name="Andreopoulos B."/>
            <person name="Riley R."/>
            <person name="LaButti K."/>
            <person name="Pangilinan J."/>
            <person name="Lipzen A."/>
            <person name="Amirebrahimi M."/>
            <person name="Yan J."/>
            <person name="Adam C."/>
            <person name="Keymanesh K."/>
            <person name="Ng V."/>
            <person name="Louie K."/>
            <person name="Northen T."/>
            <person name="Drula E."/>
            <person name="Henrissat B."/>
            <person name="Hsieh H.M."/>
            <person name="Youens-Clark K."/>
            <person name="Lutzoni F."/>
            <person name="Miadlikowska J."/>
            <person name="Eastwood D.C."/>
            <person name="Hamelin R.C."/>
            <person name="Grigoriev I.V."/>
            <person name="U'Ren J.M."/>
        </authorList>
    </citation>
    <scope>NUCLEOTIDE SEQUENCE [LARGE SCALE GENOMIC DNA]</scope>
    <source>
        <strain evidence="1 2">ER1909</strain>
    </source>
</reference>
<evidence type="ECO:0000313" key="2">
    <source>
        <dbReference type="Proteomes" id="UP001497680"/>
    </source>
</evidence>
<protein>
    <submittedName>
        <fullName evidence="1">Uncharacterized protein</fullName>
    </submittedName>
</protein>
<gene>
    <name evidence="1" type="ORF">F4821DRAFT_198822</name>
</gene>
<comment type="caution">
    <text evidence="1">The sequence shown here is derived from an EMBL/GenBank/DDBJ whole genome shotgun (WGS) entry which is preliminary data.</text>
</comment>
<proteinExistence type="predicted"/>
<dbReference type="Proteomes" id="UP001497680">
    <property type="component" value="Unassembled WGS sequence"/>
</dbReference>
<keyword evidence="2" id="KW-1185">Reference proteome</keyword>